<accession>A0AAP0MDP1</accession>
<keyword evidence="2" id="KW-1185">Reference proteome</keyword>
<gene>
    <name evidence="1" type="ORF">WN944_017452</name>
</gene>
<organism evidence="1 2">
    <name type="scientific">Citrus x changshan-huyou</name>
    <dbReference type="NCBI Taxonomy" id="2935761"/>
    <lineage>
        <taxon>Eukaryota</taxon>
        <taxon>Viridiplantae</taxon>
        <taxon>Streptophyta</taxon>
        <taxon>Embryophyta</taxon>
        <taxon>Tracheophyta</taxon>
        <taxon>Spermatophyta</taxon>
        <taxon>Magnoliopsida</taxon>
        <taxon>eudicotyledons</taxon>
        <taxon>Gunneridae</taxon>
        <taxon>Pentapetalae</taxon>
        <taxon>rosids</taxon>
        <taxon>malvids</taxon>
        <taxon>Sapindales</taxon>
        <taxon>Rutaceae</taxon>
        <taxon>Aurantioideae</taxon>
        <taxon>Citrus</taxon>
    </lineage>
</organism>
<dbReference type="AlphaFoldDB" id="A0AAP0MDP1"/>
<protein>
    <submittedName>
        <fullName evidence="1">Uncharacterized protein</fullName>
    </submittedName>
</protein>
<reference evidence="1 2" key="1">
    <citation type="submission" date="2024-05" db="EMBL/GenBank/DDBJ databases">
        <title>Haplotype-resolved chromosome-level genome assembly of Huyou (Citrus changshanensis).</title>
        <authorList>
            <person name="Miao C."/>
            <person name="Chen W."/>
            <person name="Wu Y."/>
            <person name="Wang L."/>
            <person name="Zhao S."/>
            <person name="Grierson D."/>
            <person name="Xu C."/>
            <person name="Chen K."/>
        </authorList>
    </citation>
    <scope>NUCLEOTIDE SEQUENCE [LARGE SCALE GENOMIC DNA]</scope>
    <source>
        <strain evidence="1">01-14</strain>
        <tissue evidence="1">Leaf</tissue>
    </source>
</reference>
<evidence type="ECO:0000313" key="1">
    <source>
        <dbReference type="EMBL" id="KAK9202242.1"/>
    </source>
</evidence>
<dbReference type="EMBL" id="JBCGBO010000005">
    <property type="protein sequence ID" value="KAK9202242.1"/>
    <property type="molecule type" value="Genomic_DNA"/>
</dbReference>
<comment type="caution">
    <text evidence="1">The sequence shown here is derived from an EMBL/GenBank/DDBJ whole genome shotgun (WGS) entry which is preliminary data.</text>
</comment>
<proteinExistence type="predicted"/>
<dbReference type="Proteomes" id="UP001428341">
    <property type="component" value="Unassembled WGS sequence"/>
</dbReference>
<evidence type="ECO:0000313" key="2">
    <source>
        <dbReference type="Proteomes" id="UP001428341"/>
    </source>
</evidence>
<sequence length="118" mass="13010">MGCILVHERAGRFGSVAERERSTALGNSLKEVEELLVYFQACGFSLCLQDTRLRLMEQLTPFQGRAVETAECMFCGEQSVAKLIIGCGKHFINASPLSFQIQASVLLFAVAEKNSFIC</sequence>
<name>A0AAP0MDP1_9ROSI</name>